<accession>A0ABS4X9D0</accession>
<protein>
    <submittedName>
        <fullName evidence="2">Transporter family-2 protein</fullName>
    </submittedName>
</protein>
<reference evidence="2 3" key="1">
    <citation type="submission" date="2021-03" db="EMBL/GenBank/DDBJ databases">
        <title>Sequencing the genomes of 1000 actinobacteria strains.</title>
        <authorList>
            <person name="Klenk H.-P."/>
        </authorList>
    </citation>
    <scope>NUCLEOTIDE SEQUENCE [LARGE SCALE GENOMIC DNA]</scope>
    <source>
        <strain evidence="2 3">DSM 15797</strain>
    </source>
</reference>
<sequence length="332" mass="34003">MSKSQPHSGPKNPGRFGLVYLLAAVLAGLVMPIQSRVNGALGIHLGDPVAASLVSFTTGLLLLIVISLVVPGARAGAKMIPVALRERRFPRWYLAAGGVGALVVFSQTLTVPLVGVALFTVSIVTGQTMGSMFVDLIGFGPGGRRKINALRAIAAAFTIVGVVWAVSPRLETSGSVTALLLPLLIPLVVGFLMGFQAAMNGVQSQVYGTPVAATLVNFTVGAFLLGIALLIRLPFAGAPDSLPTQWWYYLGGPLGCVFIGLSAYLVKHLGVLLTGLGMIGGQLVGSLLIDLVLPAPGALVNAATIGGTLLTLAAVGLASLAGSKSPKPRATR</sequence>
<feature type="transmembrane region" description="Helical" evidence="1">
    <location>
        <begin position="116"/>
        <end position="137"/>
    </location>
</feature>
<dbReference type="PANTHER" id="PTHR34821:SF2">
    <property type="entry name" value="INNER MEMBRANE PROTEIN YDCZ"/>
    <property type="match status" value="1"/>
</dbReference>
<keyword evidence="1" id="KW-0472">Membrane</keyword>
<dbReference type="EMBL" id="JAGIOF010000001">
    <property type="protein sequence ID" value="MBP2385071.1"/>
    <property type="molecule type" value="Genomic_DNA"/>
</dbReference>
<feature type="transmembrane region" description="Helical" evidence="1">
    <location>
        <begin position="299"/>
        <end position="322"/>
    </location>
</feature>
<feature type="transmembrane region" description="Helical" evidence="1">
    <location>
        <begin position="273"/>
        <end position="293"/>
    </location>
</feature>
<feature type="transmembrane region" description="Helical" evidence="1">
    <location>
        <begin position="179"/>
        <end position="199"/>
    </location>
</feature>
<dbReference type="Pfam" id="PF04657">
    <property type="entry name" value="DMT_YdcZ"/>
    <property type="match status" value="2"/>
</dbReference>
<feature type="transmembrane region" description="Helical" evidence="1">
    <location>
        <begin position="246"/>
        <end position="266"/>
    </location>
</feature>
<feature type="transmembrane region" description="Helical" evidence="1">
    <location>
        <begin position="149"/>
        <end position="167"/>
    </location>
</feature>
<feature type="transmembrane region" description="Helical" evidence="1">
    <location>
        <begin position="49"/>
        <end position="71"/>
    </location>
</feature>
<dbReference type="Proteomes" id="UP001296993">
    <property type="component" value="Unassembled WGS sequence"/>
</dbReference>
<proteinExistence type="predicted"/>
<evidence type="ECO:0000256" key="1">
    <source>
        <dbReference type="SAM" id="Phobius"/>
    </source>
</evidence>
<gene>
    <name evidence="2" type="ORF">JOF47_000582</name>
</gene>
<evidence type="ECO:0000313" key="3">
    <source>
        <dbReference type="Proteomes" id="UP001296993"/>
    </source>
</evidence>
<feature type="transmembrane region" description="Helical" evidence="1">
    <location>
        <begin position="211"/>
        <end position="234"/>
    </location>
</feature>
<name>A0ABS4X9D0_9MICC</name>
<comment type="caution">
    <text evidence="2">The sequence shown here is derived from an EMBL/GenBank/DDBJ whole genome shotgun (WGS) entry which is preliminary data.</text>
</comment>
<keyword evidence="3" id="KW-1185">Reference proteome</keyword>
<feature type="transmembrane region" description="Helical" evidence="1">
    <location>
        <begin position="92"/>
        <end position="110"/>
    </location>
</feature>
<dbReference type="InterPro" id="IPR006750">
    <property type="entry name" value="YdcZ"/>
</dbReference>
<evidence type="ECO:0000313" key="2">
    <source>
        <dbReference type="EMBL" id="MBP2385071.1"/>
    </source>
</evidence>
<organism evidence="2 3">
    <name type="scientific">Paeniglutamicibacter kerguelensis</name>
    <dbReference type="NCBI Taxonomy" id="254788"/>
    <lineage>
        <taxon>Bacteria</taxon>
        <taxon>Bacillati</taxon>
        <taxon>Actinomycetota</taxon>
        <taxon>Actinomycetes</taxon>
        <taxon>Micrococcales</taxon>
        <taxon>Micrococcaceae</taxon>
        <taxon>Paeniglutamicibacter</taxon>
    </lineage>
</organism>
<keyword evidence="1" id="KW-0812">Transmembrane</keyword>
<dbReference type="PANTHER" id="PTHR34821">
    <property type="entry name" value="INNER MEMBRANE PROTEIN YDCZ"/>
    <property type="match status" value="1"/>
</dbReference>
<keyword evidence="1" id="KW-1133">Transmembrane helix</keyword>